<proteinExistence type="predicted"/>
<sequence length="224" mass="24464">MVQMLIDFSSAEGEELRQKQWRELAVLNGTLREEETKEQLNYQRLFVDPKRARTGVGPLGMRHTGAVSALNSGPSSVASLTTEMRADNGQAQFDLLMAELNELESPPEALASAVPSVQQTMSQVQPWQALPTSVSTPALVCGGGFPPHMLHQSAAVFQPTAIHTAQPLLTVHPMHTVQPMHAMRPLFSAQTHCLPTLGHTAVGAHLLYTRPQAQQHQPFSWPAI</sequence>
<dbReference type="EMBL" id="HBHX01015230">
    <property type="protein sequence ID" value="CAE0107873.1"/>
    <property type="molecule type" value="Transcribed_RNA"/>
</dbReference>
<organism evidence="2">
    <name type="scientific">Haptolina ericina</name>
    <dbReference type="NCBI Taxonomy" id="156174"/>
    <lineage>
        <taxon>Eukaryota</taxon>
        <taxon>Haptista</taxon>
        <taxon>Haptophyta</taxon>
        <taxon>Prymnesiophyceae</taxon>
        <taxon>Prymnesiales</taxon>
        <taxon>Prymnesiaceae</taxon>
        <taxon>Haptolina</taxon>
    </lineage>
</organism>
<dbReference type="AlphaFoldDB" id="A0A6T9CKP1"/>
<reference evidence="2" key="1">
    <citation type="submission" date="2021-01" db="EMBL/GenBank/DDBJ databases">
        <authorList>
            <person name="Corre E."/>
            <person name="Pelletier E."/>
            <person name="Niang G."/>
            <person name="Scheremetjew M."/>
            <person name="Finn R."/>
            <person name="Kale V."/>
            <person name="Holt S."/>
            <person name="Cochrane G."/>
            <person name="Meng A."/>
            <person name="Brown T."/>
            <person name="Cohen L."/>
        </authorList>
    </citation>
    <scope>NUCLEOTIDE SEQUENCE</scope>
    <source>
        <strain evidence="2">CCMP281</strain>
    </source>
</reference>
<evidence type="ECO:0000313" key="1">
    <source>
        <dbReference type="EMBL" id="CAE0107873.1"/>
    </source>
</evidence>
<accession>A0A6T9CKP1</accession>
<gene>
    <name evidence="1" type="ORF">HERI1096_LOCUS8532</name>
    <name evidence="2" type="ORF">HERI1096_LOCUS8533</name>
</gene>
<protein>
    <submittedName>
        <fullName evidence="2">Uncharacterized protein</fullName>
    </submittedName>
</protein>
<dbReference type="EMBL" id="HBHX01015231">
    <property type="protein sequence ID" value="CAE0107874.1"/>
    <property type="molecule type" value="Transcribed_RNA"/>
</dbReference>
<name>A0A6T9CKP1_9EUKA</name>
<evidence type="ECO:0000313" key="2">
    <source>
        <dbReference type="EMBL" id="CAE0107874.1"/>
    </source>
</evidence>